<evidence type="ECO:0000313" key="12">
    <source>
        <dbReference type="Proteomes" id="UP000326939"/>
    </source>
</evidence>
<dbReference type="FunFam" id="1.25.40.10:FF:000702">
    <property type="entry name" value="Trafficking protein particle complex subunit 12"/>
    <property type="match status" value="1"/>
</dbReference>
<comment type="pathway">
    <text evidence="6">Amino-acid biosynthesis; L-phenylalanine biosynthesis; L-arogenate from prephenate (L-Glu route): step 1/1.</text>
</comment>
<organism evidence="11 12">
    <name type="scientific">Salix brachista</name>
    <dbReference type="NCBI Taxonomy" id="2182728"/>
    <lineage>
        <taxon>Eukaryota</taxon>
        <taxon>Viridiplantae</taxon>
        <taxon>Streptophyta</taxon>
        <taxon>Embryophyta</taxon>
        <taxon>Tracheophyta</taxon>
        <taxon>Spermatophyta</taxon>
        <taxon>Magnoliopsida</taxon>
        <taxon>eudicotyledons</taxon>
        <taxon>Gunneridae</taxon>
        <taxon>Pentapetalae</taxon>
        <taxon>rosids</taxon>
        <taxon>fabids</taxon>
        <taxon>Malpighiales</taxon>
        <taxon>Salicaceae</taxon>
        <taxon>Saliceae</taxon>
        <taxon>Salix</taxon>
    </lineage>
</organism>
<name>A0A5N5MNA1_9ROSI</name>
<protein>
    <recommendedName>
        <fullName evidence="8">Bifunctional aspartate aminotransferase and glutamate/aspartate-prephenate aminotransferase</fullName>
    </recommendedName>
</protein>
<dbReference type="CDD" id="cd00609">
    <property type="entry name" value="AAT_like"/>
    <property type="match status" value="1"/>
</dbReference>
<dbReference type="PANTHER" id="PTHR46383">
    <property type="entry name" value="ASPARTATE AMINOTRANSFERASE"/>
    <property type="match status" value="1"/>
</dbReference>
<evidence type="ECO:0000256" key="4">
    <source>
        <dbReference type="ARBA" id="ARBA00022679"/>
    </source>
</evidence>
<feature type="region of interest" description="Disordered" evidence="9">
    <location>
        <begin position="449"/>
        <end position="474"/>
    </location>
</feature>
<comment type="pathway">
    <text evidence="7">Amino-acid biosynthesis; L-phenylalanine biosynthesis; L-arogenate from prephenate (L-Asp route): step 1/1.</text>
</comment>
<sequence>MDSNSPQPESTPVPPSSDPLTNQFTSLNDLAHELTSLQDLANRGSWLSIVDKVNRARSLSLLNTPHDHLTYLAYIVLSLTKLRRFQEAQTELDSLDDFNSHHYRYETYPKIYHNRSGSMVPFSLRWLHALLPIKLGNRQEGLDRFYLLLDFVREKLNRNGNDESVKVWRRREVFVVNHIINQHLSNKELSVCIDLIDALISRGNLDPVLLSKLGYVQMQIGDLDGANVSFGKVEKIASESVENESGLRNLASRNKALVYLVGKDYLSAVREYDECIERDAMDYVAINNKAICLMYLRDLADSIKVLESSLERVPTVALNETLIVNLCSMYELAYVNHSDNKRTLNNWIARVAPDDFDSSLGNSEDRLSKCFKLVRNEVGTMLSNTPSEAVLYSSNLRSVLAVLKKGAGFKVIAYAASVLVVYHHWNFYLRSVYCHDAYAARYKQQKEARSYKTEAKENQNPTTTNTTNNNNKNANLPSLMAASTSSISRLGFRHHQPLVPNSGSPSQPSGSVSFLSGSHCFYFKPLEATSQLQLSRISVVVKAESRSEEMQVDTSLSPRVTAVKPSKTVAITDQATALAQAGVPVIRLAAGEPDFDTPAVIAEAGINAIREGYTRYTPNAGTQELRVAICQKLKEENGISYKPDEVLVSNGAKQSIYQAILAVCSPGDEVIIPAPFWVSYPEMARLADATPVILPTSISENFLLDSKQLESKLNEKSRLLILCSPSNPTGSVYPKKLLEEIAKIVAKHPRLLVLSDEIYEHIIYAPATHTSFASLPGMWERTLTVNGFSKAFAMTGWRLGYLAGPKHFVAACNKIQSQAAVAILDDYYFSIRTHMSYFGGLQNALFTSGASSISQKAGVAALGLGYAGGEAVSTMVKAFRERRDFLIKSFGEMEGVGISEPLGAFYLFIDFSSYYGAEVEGYGKIEDSDSLCRYLLDQAQVALVPGVAFGDDSCIRISYAASLTTLQAAVERIKKALLPLKSAIPV</sequence>
<evidence type="ECO:0000256" key="8">
    <source>
        <dbReference type="ARBA" id="ARBA00074369"/>
    </source>
</evidence>
<keyword evidence="4" id="KW-0808">Transferase</keyword>
<dbReference type="PROSITE" id="PS00105">
    <property type="entry name" value="AA_TRANSFER_CLASS_1"/>
    <property type="match status" value="1"/>
</dbReference>
<keyword evidence="12" id="KW-1185">Reference proteome</keyword>
<dbReference type="InterPro" id="IPR015424">
    <property type="entry name" value="PyrdxlP-dep_Trfase"/>
</dbReference>
<dbReference type="EMBL" id="VDCV01000005">
    <property type="protein sequence ID" value="KAB5556532.1"/>
    <property type="molecule type" value="Genomic_DNA"/>
</dbReference>
<evidence type="ECO:0000313" key="11">
    <source>
        <dbReference type="EMBL" id="KAB5556532.1"/>
    </source>
</evidence>
<reference evidence="12" key="1">
    <citation type="journal article" date="2019" name="Gigascience">
        <title>De novo genome assembly of the endangered Acer yangbiense, a plant species with extremely small populations endemic to Yunnan Province, China.</title>
        <authorList>
            <person name="Yang J."/>
            <person name="Wariss H.M."/>
            <person name="Tao L."/>
            <person name="Zhang R."/>
            <person name="Yun Q."/>
            <person name="Hollingsworth P."/>
            <person name="Dao Z."/>
            <person name="Luo G."/>
            <person name="Guo H."/>
            <person name="Ma Y."/>
            <person name="Sun W."/>
        </authorList>
    </citation>
    <scope>NUCLEOTIDE SEQUENCE [LARGE SCALE GENOMIC DNA]</scope>
    <source>
        <strain evidence="12">cv. br00</strain>
    </source>
</reference>
<comment type="similarity">
    <text evidence="2">Belongs to the class-I pyridoxal-phosphate-dependent aminotransferase family.</text>
</comment>
<evidence type="ECO:0000256" key="5">
    <source>
        <dbReference type="ARBA" id="ARBA00022898"/>
    </source>
</evidence>
<dbReference type="SUPFAM" id="SSF53383">
    <property type="entry name" value="PLP-dependent transferases"/>
    <property type="match status" value="1"/>
</dbReference>
<evidence type="ECO:0000256" key="6">
    <source>
        <dbReference type="ARBA" id="ARBA00060544"/>
    </source>
</evidence>
<dbReference type="InterPro" id="IPR015421">
    <property type="entry name" value="PyrdxlP-dep_Trfase_major"/>
</dbReference>
<dbReference type="Gene3D" id="1.25.40.10">
    <property type="entry name" value="Tetratricopeptide repeat domain"/>
    <property type="match status" value="1"/>
</dbReference>
<comment type="cofactor">
    <cofactor evidence="1">
        <name>pyridoxal 5'-phosphate</name>
        <dbReference type="ChEBI" id="CHEBI:597326"/>
    </cofactor>
</comment>
<dbReference type="InterPro" id="IPR004838">
    <property type="entry name" value="NHTrfase_class1_PyrdxlP-BS"/>
</dbReference>
<dbReference type="PANTHER" id="PTHR46383:SF1">
    <property type="entry name" value="ASPARTATE AMINOTRANSFERASE"/>
    <property type="match status" value="1"/>
</dbReference>
<dbReference type="GO" id="GO:0033853">
    <property type="term" value="F:aspartate-prephenate aminotransferase activity"/>
    <property type="evidence" value="ECO:0007669"/>
    <property type="project" value="UniProtKB-ARBA"/>
</dbReference>
<evidence type="ECO:0000256" key="2">
    <source>
        <dbReference type="ARBA" id="ARBA00007441"/>
    </source>
</evidence>
<dbReference type="Gene3D" id="3.40.640.10">
    <property type="entry name" value="Type I PLP-dependent aspartate aminotransferase-like (Major domain)"/>
    <property type="match status" value="1"/>
</dbReference>
<comment type="caution">
    <text evidence="11">The sequence shown here is derived from an EMBL/GenBank/DDBJ whole genome shotgun (WGS) entry which is preliminary data.</text>
</comment>
<dbReference type="GO" id="GO:0009095">
    <property type="term" value="P:aromatic amino acid family biosynthetic process, prephenate pathway"/>
    <property type="evidence" value="ECO:0007669"/>
    <property type="project" value="UniProtKB-ARBA"/>
</dbReference>
<dbReference type="Proteomes" id="UP000326939">
    <property type="component" value="Chromosome 5"/>
</dbReference>
<keyword evidence="5" id="KW-0663">Pyridoxal phosphate</keyword>
<dbReference type="InterPro" id="IPR050596">
    <property type="entry name" value="AspAT/PAT-like"/>
</dbReference>
<feature type="domain" description="Aminotransferase class I/classII large" evidence="10">
    <location>
        <begin position="584"/>
        <end position="973"/>
    </location>
</feature>
<dbReference type="Gene3D" id="3.90.1150.10">
    <property type="entry name" value="Aspartate Aminotransferase, domain 1"/>
    <property type="match status" value="2"/>
</dbReference>
<feature type="compositionally biased region" description="Low complexity" evidence="9">
    <location>
        <begin position="458"/>
        <end position="474"/>
    </location>
</feature>
<dbReference type="GO" id="GO:0030170">
    <property type="term" value="F:pyridoxal phosphate binding"/>
    <property type="evidence" value="ECO:0007669"/>
    <property type="project" value="InterPro"/>
</dbReference>
<evidence type="ECO:0000256" key="1">
    <source>
        <dbReference type="ARBA" id="ARBA00001933"/>
    </source>
</evidence>
<dbReference type="AlphaFoldDB" id="A0A5N5MNA1"/>
<dbReference type="InterPro" id="IPR015422">
    <property type="entry name" value="PyrdxlP-dep_Trfase_small"/>
</dbReference>
<evidence type="ECO:0000256" key="9">
    <source>
        <dbReference type="SAM" id="MobiDB-lite"/>
    </source>
</evidence>
<keyword evidence="3" id="KW-0032">Aminotransferase</keyword>
<dbReference type="InterPro" id="IPR019734">
    <property type="entry name" value="TPR_rpt"/>
</dbReference>
<accession>A0A5N5MNA1</accession>
<feature type="region of interest" description="Disordered" evidence="9">
    <location>
        <begin position="1"/>
        <end position="22"/>
    </location>
</feature>
<gene>
    <name evidence="11" type="ORF">DKX38_007441</name>
</gene>
<proteinExistence type="inferred from homology"/>
<dbReference type="Pfam" id="PF00155">
    <property type="entry name" value="Aminotran_1_2"/>
    <property type="match status" value="1"/>
</dbReference>
<dbReference type="FunFam" id="3.40.640.10:FF:000033">
    <property type="entry name" value="Aspartate aminotransferase"/>
    <property type="match status" value="1"/>
</dbReference>
<evidence type="ECO:0000256" key="3">
    <source>
        <dbReference type="ARBA" id="ARBA00022576"/>
    </source>
</evidence>
<dbReference type="InterPro" id="IPR004839">
    <property type="entry name" value="Aminotransferase_I/II_large"/>
</dbReference>
<evidence type="ECO:0000259" key="10">
    <source>
        <dbReference type="Pfam" id="PF00155"/>
    </source>
</evidence>
<dbReference type="GO" id="GO:0033854">
    <property type="term" value="F:glutamate-prephenate aminotransferase activity"/>
    <property type="evidence" value="ECO:0007669"/>
    <property type="project" value="UniProtKB-ARBA"/>
</dbReference>
<dbReference type="SUPFAM" id="SSF48452">
    <property type="entry name" value="TPR-like"/>
    <property type="match status" value="1"/>
</dbReference>
<dbReference type="GO" id="GO:0004069">
    <property type="term" value="F:L-aspartate:2-oxoglutarate aminotransferase activity"/>
    <property type="evidence" value="ECO:0007669"/>
    <property type="project" value="UniProtKB-ARBA"/>
</dbReference>
<dbReference type="SMART" id="SM00028">
    <property type="entry name" value="TPR"/>
    <property type="match status" value="3"/>
</dbReference>
<dbReference type="InterPro" id="IPR011990">
    <property type="entry name" value="TPR-like_helical_dom_sf"/>
</dbReference>
<evidence type="ECO:0000256" key="7">
    <source>
        <dbReference type="ARBA" id="ARBA00060601"/>
    </source>
</evidence>